<dbReference type="EMBL" id="CAADRA010005373">
    <property type="protein sequence ID" value="VFT89176.1"/>
    <property type="molecule type" value="Genomic_DNA"/>
</dbReference>
<keyword evidence="1" id="KW-0732">Signal</keyword>
<organism evidence="3 4">
    <name type="scientific">Aphanomyces stellatus</name>
    <dbReference type="NCBI Taxonomy" id="120398"/>
    <lineage>
        <taxon>Eukaryota</taxon>
        <taxon>Sar</taxon>
        <taxon>Stramenopiles</taxon>
        <taxon>Oomycota</taxon>
        <taxon>Saprolegniomycetes</taxon>
        <taxon>Saprolegniales</taxon>
        <taxon>Verrucalvaceae</taxon>
        <taxon>Aphanomyces</taxon>
    </lineage>
</organism>
<accession>A0A485KVV9</accession>
<sequence>MWTSVHSALASHALLLCHFNGCLNPVMRHGSRKCHFHRKRGICAVLTCRSQVNKRGVCLAHGARSDPCNMPGCSMSARTRGLCHRHAKEKPMPRNSRPVPTMKGVGSLETFDDLAFKFASILSDQYIDDVPVALSTWPEYLSVEGIAI</sequence>
<reference evidence="3 4" key="1">
    <citation type="submission" date="2019-03" db="EMBL/GenBank/DDBJ databases">
        <authorList>
            <person name="Gaulin E."/>
            <person name="Dumas B."/>
        </authorList>
    </citation>
    <scope>NUCLEOTIDE SEQUENCE [LARGE SCALE GENOMIC DNA]</scope>
    <source>
        <strain evidence="3">CBS 568.67</strain>
    </source>
</reference>
<reference evidence="2" key="2">
    <citation type="submission" date="2019-06" db="EMBL/GenBank/DDBJ databases">
        <title>Genomics analysis of Aphanomyces spp. identifies a new class of oomycete effector associated with host adaptation.</title>
        <authorList>
            <person name="Gaulin E."/>
        </authorList>
    </citation>
    <scope>NUCLEOTIDE SEQUENCE</scope>
    <source>
        <strain evidence="2">CBS 578.67</strain>
    </source>
</reference>
<feature type="chain" id="PRO_5036116208" evidence="1">
    <location>
        <begin position="18"/>
        <end position="148"/>
    </location>
</feature>
<evidence type="ECO:0000313" key="2">
    <source>
        <dbReference type="EMBL" id="KAF0696964.1"/>
    </source>
</evidence>
<evidence type="ECO:0000256" key="1">
    <source>
        <dbReference type="SAM" id="SignalP"/>
    </source>
</evidence>
<gene>
    <name evidence="3" type="primary">Aste57867_12324</name>
    <name evidence="2" type="ORF">As57867_012278</name>
    <name evidence="3" type="ORF">ASTE57867_12324</name>
</gene>
<name>A0A485KVV9_9STRA</name>
<evidence type="ECO:0000313" key="3">
    <source>
        <dbReference type="EMBL" id="VFT89176.1"/>
    </source>
</evidence>
<feature type="signal peptide" evidence="1">
    <location>
        <begin position="1"/>
        <end position="17"/>
    </location>
</feature>
<evidence type="ECO:0000313" key="4">
    <source>
        <dbReference type="Proteomes" id="UP000332933"/>
    </source>
</evidence>
<keyword evidence="4" id="KW-1185">Reference proteome</keyword>
<dbReference type="AlphaFoldDB" id="A0A485KVV9"/>
<dbReference type="Proteomes" id="UP000332933">
    <property type="component" value="Unassembled WGS sequence"/>
</dbReference>
<dbReference type="EMBL" id="VJMH01005352">
    <property type="protein sequence ID" value="KAF0696964.1"/>
    <property type="molecule type" value="Genomic_DNA"/>
</dbReference>
<protein>
    <submittedName>
        <fullName evidence="3">Aste57867_12324 protein</fullName>
    </submittedName>
</protein>
<proteinExistence type="predicted"/>